<dbReference type="AlphaFoldDB" id="A0A0C9U8T7"/>
<name>A0A0C9U8T7_SPHS4</name>
<dbReference type="Proteomes" id="UP000054279">
    <property type="component" value="Unassembled WGS sequence"/>
</dbReference>
<reference evidence="1 2" key="1">
    <citation type="submission" date="2014-06" db="EMBL/GenBank/DDBJ databases">
        <title>Evolutionary Origins and Diversification of the Mycorrhizal Mutualists.</title>
        <authorList>
            <consortium name="DOE Joint Genome Institute"/>
            <consortium name="Mycorrhizal Genomics Consortium"/>
            <person name="Kohler A."/>
            <person name="Kuo A."/>
            <person name="Nagy L.G."/>
            <person name="Floudas D."/>
            <person name="Copeland A."/>
            <person name="Barry K.W."/>
            <person name="Cichocki N."/>
            <person name="Veneault-Fourrey C."/>
            <person name="LaButti K."/>
            <person name="Lindquist E.A."/>
            <person name="Lipzen A."/>
            <person name="Lundell T."/>
            <person name="Morin E."/>
            <person name="Murat C."/>
            <person name="Riley R."/>
            <person name="Ohm R."/>
            <person name="Sun H."/>
            <person name="Tunlid A."/>
            <person name="Henrissat B."/>
            <person name="Grigoriev I.V."/>
            <person name="Hibbett D.S."/>
            <person name="Martin F."/>
        </authorList>
    </citation>
    <scope>NUCLEOTIDE SEQUENCE [LARGE SCALE GENOMIC DNA]</scope>
    <source>
        <strain evidence="1 2">SS14</strain>
    </source>
</reference>
<sequence length="215" mass="23838">MDDELAGIGANANFPCAFAIPSKETRWSELHTAFTVEENAPNDLADNSKRLFNKLTHRLSLTSSKDEIPDSGCCSIESHYTSGVEQAESAECVNVACVFGHLKGDLDMRLHTKVVDLDGLHGSDNIYEICAVRQIAVVNNIYMRLTHVEARRLPDDTMHLVNCTWYVPLLEQQFRPTINDMGVDGVTQAEGAEHVDVFGHLEGFLPQPSDIRPIT</sequence>
<dbReference type="EMBL" id="KN837415">
    <property type="protein sequence ID" value="KIJ25432.1"/>
    <property type="molecule type" value="Genomic_DNA"/>
</dbReference>
<accession>A0A0C9U8T7</accession>
<organism evidence="1 2">
    <name type="scientific">Sphaerobolus stellatus (strain SS14)</name>
    <dbReference type="NCBI Taxonomy" id="990650"/>
    <lineage>
        <taxon>Eukaryota</taxon>
        <taxon>Fungi</taxon>
        <taxon>Dikarya</taxon>
        <taxon>Basidiomycota</taxon>
        <taxon>Agaricomycotina</taxon>
        <taxon>Agaricomycetes</taxon>
        <taxon>Phallomycetidae</taxon>
        <taxon>Geastrales</taxon>
        <taxon>Sphaerobolaceae</taxon>
        <taxon>Sphaerobolus</taxon>
    </lineage>
</organism>
<proteinExistence type="predicted"/>
<dbReference type="HOGENOM" id="CLU_1283999_0_0_1"/>
<protein>
    <submittedName>
        <fullName evidence="1">Uncharacterized protein</fullName>
    </submittedName>
</protein>
<evidence type="ECO:0000313" key="2">
    <source>
        <dbReference type="Proteomes" id="UP000054279"/>
    </source>
</evidence>
<keyword evidence="2" id="KW-1185">Reference proteome</keyword>
<gene>
    <name evidence="1" type="ORF">M422DRAFT_273608</name>
</gene>
<evidence type="ECO:0000313" key="1">
    <source>
        <dbReference type="EMBL" id="KIJ25432.1"/>
    </source>
</evidence>